<comment type="caution">
    <text evidence="6">The sequence shown here is derived from an EMBL/GenBank/DDBJ whole genome shotgun (WGS) entry which is preliminary data.</text>
</comment>
<evidence type="ECO:0000256" key="4">
    <source>
        <dbReference type="ARBA" id="ARBA00023136"/>
    </source>
</evidence>
<dbReference type="PANTHER" id="PTHR30386">
    <property type="entry name" value="MEMBRANE FUSION SUBUNIT OF EMRAB-TOLC MULTIDRUG EFFLUX PUMP"/>
    <property type="match status" value="1"/>
</dbReference>
<dbReference type="PANTHER" id="PTHR30386:SF26">
    <property type="entry name" value="TRANSPORT PROTEIN COMB"/>
    <property type="match status" value="1"/>
</dbReference>
<evidence type="ECO:0000313" key="6">
    <source>
        <dbReference type="EMBL" id="RKG83513.1"/>
    </source>
</evidence>
<dbReference type="Gene3D" id="2.40.50.100">
    <property type="match status" value="1"/>
</dbReference>
<keyword evidence="2 5" id="KW-0812">Transmembrane</keyword>
<evidence type="ECO:0000256" key="2">
    <source>
        <dbReference type="ARBA" id="ARBA00022692"/>
    </source>
</evidence>
<evidence type="ECO:0000313" key="7">
    <source>
        <dbReference type="Proteomes" id="UP000268094"/>
    </source>
</evidence>
<dbReference type="Gene3D" id="2.40.30.170">
    <property type="match status" value="1"/>
</dbReference>
<dbReference type="OrthoDB" id="5378500at2"/>
<dbReference type="RefSeq" id="WP_120542960.1">
    <property type="nucleotide sequence ID" value="NZ_RAVZ01000178.1"/>
</dbReference>
<keyword evidence="4 5" id="KW-0472">Membrane</keyword>
<dbReference type="Proteomes" id="UP000268094">
    <property type="component" value="Unassembled WGS sequence"/>
</dbReference>
<name>A0A3A8J1T8_9BACT</name>
<sequence>MSYDFRDSLASLDEGRRSTPVIATVLVFLVAWGAWLGLGRVSVYVSSTTSRLEVEGAAFPVEPTIAGRVAQSSLRLGQKVRAGEVLVRLESGEQESVLREQLARQAALEAEAAALRKQRDAEREGLEGYVQLTKATLGEATAQEQQAAVVAEQARRQASRTEGLLRSSFVSEAEYEAAVSEATRHAASSTVLRFSQERRSAELRVGQKDRLASIAALEIQLSRLIGEQQAVEAALPRLRAEVDKRSITAPTDGTIGSVLSLHPGMNLTAGQQLAMLVPERALQIIAYLPAPTALGRVRPGQEARLRLDGFPWTRFGAMEARVSQVAQEAQQGLIRVELSASPDSLRDVALEHGLSGSVEIEVEQLSPFALLFRGFAETLGTTS</sequence>
<evidence type="ECO:0000256" key="5">
    <source>
        <dbReference type="SAM" id="Phobius"/>
    </source>
</evidence>
<accession>A0A3A8J1T8</accession>
<evidence type="ECO:0000256" key="1">
    <source>
        <dbReference type="ARBA" id="ARBA00004167"/>
    </source>
</evidence>
<comment type="subcellular location">
    <subcellularLocation>
        <location evidence="1">Membrane</location>
        <topology evidence="1">Single-pass membrane protein</topology>
    </subcellularLocation>
</comment>
<dbReference type="AlphaFoldDB" id="A0A3A8J1T8"/>
<reference evidence="7" key="1">
    <citation type="submission" date="2018-09" db="EMBL/GenBank/DDBJ databases">
        <authorList>
            <person name="Livingstone P.G."/>
            <person name="Whitworth D.E."/>
        </authorList>
    </citation>
    <scope>NUCLEOTIDE SEQUENCE [LARGE SCALE GENOMIC DNA]</scope>
    <source>
        <strain evidence="7">CA054A</strain>
    </source>
</reference>
<proteinExistence type="predicted"/>
<organism evidence="6 7">
    <name type="scientific">Corallococcus terminator</name>
    <dbReference type="NCBI Taxonomy" id="2316733"/>
    <lineage>
        <taxon>Bacteria</taxon>
        <taxon>Pseudomonadati</taxon>
        <taxon>Myxococcota</taxon>
        <taxon>Myxococcia</taxon>
        <taxon>Myxococcales</taxon>
        <taxon>Cystobacterineae</taxon>
        <taxon>Myxococcaceae</taxon>
        <taxon>Corallococcus</taxon>
    </lineage>
</organism>
<dbReference type="PRINTS" id="PR01490">
    <property type="entry name" value="RTXTOXIND"/>
</dbReference>
<dbReference type="InterPro" id="IPR050739">
    <property type="entry name" value="MFP"/>
</dbReference>
<gene>
    <name evidence="6" type="ORF">D7V88_23910</name>
</gene>
<protein>
    <submittedName>
        <fullName evidence="6">HlyD family efflux transporter periplasmic adaptor subunit</fullName>
    </submittedName>
</protein>
<dbReference type="GO" id="GO:0016020">
    <property type="term" value="C:membrane"/>
    <property type="evidence" value="ECO:0007669"/>
    <property type="project" value="UniProtKB-SubCell"/>
</dbReference>
<keyword evidence="7" id="KW-1185">Reference proteome</keyword>
<dbReference type="EMBL" id="RAVZ01000178">
    <property type="protein sequence ID" value="RKG83513.1"/>
    <property type="molecule type" value="Genomic_DNA"/>
</dbReference>
<feature type="transmembrane region" description="Helical" evidence="5">
    <location>
        <begin position="21"/>
        <end position="38"/>
    </location>
</feature>
<keyword evidence="3 5" id="KW-1133">Transmembrane helix</keyword>
<evidence type="ECO:0000256" key="3">
    <source>
        <dbReference type="ARBA" id="ARBA00022989"/>
    </source>
</evidence>